<keyword evidence="3" id="KW-1185">Reference proteome</keyword>
<organism evidence="2 3">
    <name type="scientific">Hermanssonia centrifuga</name>
    <dbReference type="NCBI Taxonomy" id="98765"/>
    <lineage>
        <taxon>Eukaryota</taxon>
        <taxon>Fungi</taxon>
        <taxon>Dikarya</taxon>
        <taxon>Basidiomycota</taxon>
        <taxon>Agaricomycotina</taxon>
        <taxon>Agaricomycetes</taxon>
        <taxon>Polyporales</taxon>
        <taxon>Meruliaceae</taxon>
        <taxon>Hermanssonia</taxon>
    </lineage>
</organism>
<feature type="compositionally biased region" description="Pro residues" evidence="1">
    <location>
        <begin position="15"/>
        <end position="29"/>
    </location>
</feature>
<evidence type="ECO:0000256" key="1">
    <source>
        <dbReference type="SAM" id="MobiDB-lite"/>
    </source>
</evidence>
<gene>
    <name evidence="2" type="ORF">PHLCEN_2v6592</name>
</gene>
<dbReference type="Proteomes" id="UP000186601">
    <property type="component" value="Unassembled WGS sequence"/>
</dbReference>
<feature type="compositionally biased region" description="Polar residues" evidence="1">
    <location>
        <begin position="1"/>
        <end position="11"/>
    </location>
</feature>
<dbReference type="EMBL" id="MLYV02000633">
    <property type="protein sequence ID" value="PSR80921.1"/>
    <property type="molecule type" value="Genomic_DNA"/>
</dbReference>
<name>A0A2R6NZ20_9APHY</name>
<protein>
    <submittedName>
        <fullName evidence="2">Uncharacterized protein</fullName>
    </submittedName>
</protein>
<comment type="caution">
    <text evidence="2">The sequence shown here is derived from an EMBL/GenBank/DDBJ whole genome shotgun (WGS) entry which is preliminary data.</text>
</comment>
<accession>A0A2R6NZ20</accession>
<proteinExistence type="predicted"/>
<evidence type="ECO:0000313" key="3">
    <source>
        <dbReference type="Proteomes" id="UP000186601"/>
    </source>
</evidence>
<dbReference type="AlphaFoldDB" id="A0A2R6NZ20"/>
<evidence type="ECO:0000313" key="2">
    <source>
        <dbReference type="EMBL" id="PSR80921.1"/>
    </source>
</evidence>
<feature type="region of interest" description="Disordered" evidence="1">
    <location>
        <begin position="1"/>
        <end position="30"/>
    </location>
</feature>
<sequence length="98" mass="10128">MPNTSDINAATTPLANPPQPVQAAPPLPTTPNLMVASPAMIAQARASAAGNGAAKTVVLPPILPGFLATSFREFSPLQNKHVRHAFSAIDALGNRPPR</sequence>
<reference evidence="2 3" key="1">
    <citation type="submission" date="2018-02" db="EMBL/GenBank/DDBJ databases">
        <title>Genome sequence of the basidiomycete white-rot fungus Phlebia centrifuga.</title>
        <authorList>
            <person name="Granchi Z."/>
            <person name="Peng M."/>
            <person name="de Vries R.P."/>
            <person name="Hilden K."/>
            <person name="Makela M.R."/>
            <person name="Grigoriev I."/>
            <person name="Riley R."/>
        </authorList>
    </citation>
    <scope>NUCLEOTIDE SEQUENCE [LARGE SCALE GENOMIC DNA]</scope>
    <source>
        <strain evidence="2 3">FBCC195</strain>
    </source>
</reference>